<evidence type="ECO:0000256" key="1">
    <source>
        <dbReference type="SAM" id="Phobius"/>
    </source>
</evidence>
<dbReference type="PROSITE" id="PS50076">
    <property type="entry name" value="DNAJ_2"/>
    <property type="match status" value="1"/>
</dbReference>
<accession>A0A9D1SBG8</accession>
<feature type="domain" description="J" evidence="2">
    <location>
        <begin position="10"/>
        <end position="74"/>
    </location>
</feature>
<evidence type="ECO:0000313" key="4">
    <source>
        <dbReference type="Proteomes" id="UP000824107"/>
    </source>
</evidence>
<dbReference type="InterPro" id="IPR001623">
    <property type="entry name" value="DnaJ_domain"/>
</dbReference>
<reference evidence="3" key="1">
    <citation type="submission" date="2020-10" db="EMBL/GenBank/DDBJ databases">
        <authorList>
            <person name="Gilroy R."/>
        </authorList>
    </citation>
    <scope>NUCLEOTIDE SEQUENCE</scope>
    <source>
        <strain evidence="3">ChiW3-316</strain>
    </source>
</reference>
<dbReference type="SMART" id="SM00271">
    <property type="entry name" value="DnaJ"/>
    <property type="match status" value="1"/>
</dbReference>
<dbReference type="GO" id="GO:0030544">
    <property type="term" value="F:Hsp70 protein binding"/>
    <property type="evidence" value="ECO:0007669"/>
    <property type="project" value="TreeGrafter"/>
</dbReference>
<sequence>MSTYSNDPLGYYAILGLPYNAGDEEIKRSYREQAKRWHPDHNTDPAAVETFQKISVAYDVISDDEQRLIYDLLAQIYLPEKFPDMKALKVYTNRKGQEDVNLRALKLRQVIGRLVSFSDRETSEICNFNEAKSVVLHNSFLNWTLGWWNIPGLAHNIHAIAANYKNVGANRRENLTLLVHNMLAYAQENKPLQASQSGKLALAYADSLQQNLINRFLRRLPQQPVPPLPAWNFSQLKNLQLLIPGILVLILLMGVSTRVMNWREFNKYFAKHDNVTYYQEVRFNSGRSVDDVVVSKVVDIPVDTEDLNRLYHTIEAVNVMYGPDENFDRLTEIKGQTTVRLTGYTPNQIWARIMVDNGEMGFVKMDKLKKGIGRKIPDDSKIYTGLR</sequence>
<gene>
    <name evidence="3" type="ORF">IAD20_07935</name>
</gene>
<dbReference type="CDD" id="cd06257">
    <property type="entry name" value="DnaJ"/>
    <property type="match status" value="1"/>
</dbReference>
<dbReference type="AlphaFoldDB" id="A0A9D1SBG8"/>
<dbReference type="InterPro" id="IPR051100">
    <property type="entry name" value="DnaJ_subfamily_B/C"/>
</dbReference>
<dbReference type="Pfam" id="PF00226">
    <property type="entry name" value="DnaJ"/>
    <property type="match status" value="1"/>
</dbReference>
<keyword evidence="1" id="KW-0812">Transmembrane</keyword>
<dbReference type="Proteomes" id="UP000824107">
    <property type="component" value="Unassembled WGS sequence"/>
</dbReference>
<keyword evidence="1" id="KW-1133">Transmembrane helix</keyword>
<dbReference type="PANTHER" id="PTHR43908">
    <property type="entry name" value="AT29763P-RELATED"/>
    <property type="match status" value="1"/>
</dbReference>
<dbReference type="PRINTS" id="PR00625">
    <property type="entry name" value="JDOMAIN"/>
</dbReference>
<dbReference type="GO" id="GO:0071218">
    <property type="term" value="P:cellular response to misfolded protein"/>
    <property type="evidence" value="ECO:0007669"/>
    <property type="project" value="TreeGrafter"/>
</dbReference>
<organism evidence="3 4">
    <name type="scientific">Candidatus Scatocola faecipullorum</name>
    <dbReference type="NCBI Taxonomy" id="2840917"/>
    <lineage>
        <taxon>Bacteria</taxon>
        <taxon>Pseudomonadati</taxon>
        <taxon>Pseudomonadota</taxon>
        <taxon>Alphaproteobacteria</taxon>
        <taxon>Rhodospirillales</taxon>
        <taxon>Rhodospirillaceae</taxon>
        <taxon>Rhodospirillaceae incertae sedis</taxon>
        <taxon>Candidatus Scatocola</taxon>
    </lineage>
</organism>
<dbReference type="Gene3D" id="1.10.287.110">
    <property type="entry name" value="DnaJ domain"/>
    <property type="match status" value="1"/>
</dbReference>
<proteinExistence type="predicted"/>
<dbReference type="PANTHER" id="PTHR43908:SF3">
    <property type="entry name" value="AT29763P-RELATED"/>
    <property type="match status" value="1"/>
</dbReference>
<name>A0A9D1SBG8_9PROT</name>
<feature type="transmembrane region" description="Helical" evidence="1">
    <location>
        <begin position="241"/>
        <end position="261"/>
    </location>
</feature>
<dbReference type="EMBL" id="DVNC01000053">
    <property type="protein sequence ID" value="HIU53991.1"/>
    <property type="molecule type" value="Genomic_DNA"/>
</dbReference>
<reference evidence="3" key="2">
    <citation type="journal article" date="2021" name="PeerJ">
        <title>Extensive microbial diversity within the chicken gut microbiome revealed by metagenomics and culture.</title>
        <authorList>
            <person name="Gilroy R."/>
            <person name="Ravi A."/>
            <person name="Getino M."/>
            <person name="Pursley I."/>
            <person name="Horton D.L."/>
            <person name="Alikhan N.F."/>
            <person name="Baker D."/>
            <person name="Gharbi K."/>
            <person name="Hall N."/>
            <person name="Watson M."/>
            <person name="Adriaenssens E.M."/>
            <person name="Foster-Nyarko E."/>
            <person name="Jarju S."/>
            <person name="Secka A."/>
            <person name="Antonio M."/>
            <person name="Oren A."/>
            <person name="Chaudhuri R.R."/>
            <person name="La Ragione R."/>
            <person name="Hildebrand F."/>
            <person name="Pallen M.J."/>
        </authorList>
    </citation>
    <scope>NUCLEOTIDE SEQUENCE</scope>
    <source>
        <strain evidence="3">ChiW3-316</strain>
    </source>
</reference>
<dbReference type="InterPro" id="IPR036869">
    <property type="entry name" value="J_dom_sf"/>
</dbReference>
<evidence type="ECO:0000259" key="2">
    <source>
        <dbReference type="PROSITE" id="PS50076"/>
    </source>
</evidence>
<keyword evidence="1" id="KW-0472">Membrane</keyword>
<dbReference type="SUPFAM" id="SSF46565">
    <property type="entry name" value="Chaperone J-domain"/>
    <property type="match status" value="1"/>
</dbReference>
<comment type="caution">
    <text evidence="3">The sequence shown here is derived from an EMBL/GenBank/DDBJ whole genome shotgun (WGS) entry which is preliminary data.</text>
</comment>
<evidence type="ECO:0000313" key="3">
    <source>
        <dbReference type="EMBL" id="HIU53991.1"/>
    </source>
</evidence>
<protein>
    <submittedName>
        <fullName evidence="3">J domain-containing protein</fullName>
    </submittedName>
</protein>